<evidence type="ECO:0000313" key="2">
    <source>
        <dbReference type="Proteomes" id="UP000230500"/>
    </source>
</evidence>
<dbReference type="Proteomes" id="UP000230500">
    <property type="component" value="Unassembled WGS sequence"/>
</dbReference>
<organism evidence="1 2">
    <name type="scientific">Prevotella intermedia</name>
    <dbReference type="NCBI Taxonomy" id="28131"/>
    <lineage>
        <taxon>Bacteria</taxon>
        <taxon>Pseudomonadati</taxon>
        <taxon>Bacteroidota</taxon>
        <taxon>Bacteroidia</taxon>
        <taxon>Bacteroidales</taxon>
        <taxon>Prevotellaceae</taxon>
        <taxon>Prevotella</taxon>
    </lineage>
</organism>
<accession>A0A2G9II24</accession>
<proteinExistence type="predicted"/>
<dbReference type="EMBL" id="PESN01000001">
    <property type="protein sequence ID" value="PIN29396.1"/>
    <property type="molecule type" value="Genomic_DNA"/>
</dbReference>
<name>A0A2G9II24_PREIN</name>
<sequence length="64" mass="7641">MALRKRLFCDAKEPLLPCKTYAFGMQNNRFCNVLIYRLLFDSGIYEKYLQFYSLLFVYKVGCSH</sequence>
<evidence type="ECO:0000313" key="1">
    <source>
        <dbReference type="EMBL" id="PIN29396.1"/>
    </source>
</evidence>
<dbReference type="AlphaFoldDB" id="A0A2G9II24"/>
<comment type="caution">
    <text evidence="1">The sequence shown here is derived from an EMBL/GenBank/DDBJ whole genome shotgun (WGS) entry which is preliminary data.</text>
</comment>
<reference evidence="1 2" key="1">
    <citation type="submission" date="2017-11" db="EMBL/GenBank/DDBJ databases">
        <title>Genome sequencing of Prevotella intermedia KCOM 2069.</title>
        <authorList>
            <person name="Kook J.-K."/>
            <person name="Park S.-N."/>
            <person name="Lim Y.K."/>
        </authorList>
    </citation>
    <scope>NUCLEOTIDE SEQUENCE [LARGE SCALE GENOMIC DNA]</scope>
    <source>
        <strain evidence="1 2">KCOM 2069</strain>
    </source>
</reference>
<protein>
    <submittedName>
        <fullName evidence="1">Uncharacterized protein</fullName>
    </submittedName>
</protein>
<gene>
    <name evidence="1" type="ORF">CUC04_01950</name>
</gene>